<dbReference type="OrthoDB" id="8117402at2759"/>
<evidence type="ECO:0000256" key="3">
    <source>
        <dbReference type="ARBA" id="ARBA00022737"/>
    </source>
</evidence>
<feature type="binding site" evidence="8">
    <location>
        <position position="8"/>
    </location>
    <ligand>
        <name>Zn(2+)</name>
        <dbReference type="ChEBI" id="CHEBI:29105"/>
    </ligand>
</feature>
<dbReference type="SMART" id="SM00868">
    <property type="entry name" value="zf-AD"/>
    <property type="match status" value="1"/>
</dbReference>
<proteinExistence type="predicted"/>
<dbReference type="SMART" id="SM00355">
    <property type="entry name" value="ZnF_C2H2"/>
    <property type="match status" value="8"/>
</dbReference>
<reference evidence="12" key="1">
    <citation type="submission" date="2025-08" db="UniProtKB">
        <authorList>
            <consortium name="RefSeq"/>
        </authorList>
    </citation>
    <scope>IDENTIFICATION</scope>
    <source>
        <tissue evidence="12">Thorax and Abdomen</tissue>
    </source>
</reference>
<keyword evidence="3" id="KW-0677">Repeat</keyword>
<feature type="domain" description="C2H2-type" evidence="9">
    <location>
        <begin position="416"/>
        <end position="443"/>
    </location>
</feature>
<evidence type="ECO:0000256" key="7">
    <source>
        <dbReference type="PROSITE-ProRule" id="PRU00042"/>
    </source>
</evidence>
<comment type="subcellular location">
    <subcellularLocation>
        <location evidence="1">Nucleus</location>
    </subcellularLocation>
</comment>
<keyword evidence="6" id="KW-0539">Nucleus</keyword>
<evidence type="ECO:0000313" key="12">
    <source>
        <dbReference type="RefSeq" id="XP_015523389.1"/>
    </source>
</evidence>
<dbReference type="InParanoid" id="A0A6J0CAX9"/>
<dbReference type="SUPFAM" id="SSF57716">
    <property type="entry name" value="Glucocorticoid receptor-like (DNA-binding domain)"/>
    <property type="match status" value="1"/>
</dbReference>
<evidence type="ECO:0000256" key="4">
    <source>
        <dbReference type="ARBA" id="ARBA00022771"/>
    </source>
</evidence>
<feature type="binding site" evidence="8">
    <location>
        <position position="51"/>
    </location>
    <ligand>
        <name>Zn(2+)</name>
        <dbReference type="ChEBI" id="CHEBI:29105"/>
    </ligand>
</feature>
<dbReference type="InterPro" id="IPR036236">
    <property type="entry name" value="Znf_C2H2_sf"/>
</dbReference>
<keyword evidence="5 8" id="KW-0862">Zinc</keyword>
<evidence type="ECO:0000313" key="11">
    <source>
        <dbReference type="Proteomes" id="UP000829291"/>
    </source>
</evidence>
<dbReference type="Gene3D" id="3.40.1800.20">
    <property type="match status" value="1"/>
</dbReference>
<organism evidence="12">
    <name type="scientific">Neodiprion lecontei</name>
    <name type="common">Redheaded pine sawfly</name>
    <dbReference type="NCBI Taxonomy" id="441921"/>
    <lineage>
        <taxon>Eukaryota</taxon>
        <taxon>Metazoa</taxon>
        <taxon>Ecdysozoa</taxon>
        <taxon>Arthropoda</taxon>
        <taxon>Hexapoda</taxon>
        <taxon>Insecta</taxon>
        <taxon>Pterygota</taxon>
        <taxon>Neoptera</taxon>
        <taxon>Endopterygota</taxon>
        <taxon>Hymenoptera</taxon>
        <taxon>Tenthredinoidea</taxon>
        <taxon>Diprionidae</taxon>
        <taxon>Diprioninae</taxon>
        <taxon>Neodiprion</taxon>
    </lineage>
</organism>
<dbReference type="GO" id="GO:0008270">
    <property type="term" value="F:zinc ion binding"/>
    <property type="evidence" value="ECO:0007669"/>
    <property type="project" value="UniProtKB-UniRule"/>
</dbReference>
<dbReference type="SUPFAM" id="SSF57667">
    <property type="entry name" value="beta-beta-alpha zinc fingers"/>
    <property type="match status" value="5"/>
</dbReference>
<feature type="domain" description="C2H2-type" evidence="9">
    <location>
        <begin position="214"/>
        <end position="241"/>
    </location>
</feature>
<evidence type="ECO:0000256" key="1">
    <source>
        <dbReference type="ARBA" id="ARBA00004123"/>
    </source>
</evidence>
<feature type="domain" description="C2H2-type" evidence="9">
    <location>
        <begin position="360"/>
        <end position="387"/>
    </location>
</feature>
<dbReference type="PROSITE" id="PS50157">
    <property type="entry name" value="ZINC_FINGER_C2H2_2"/>
    <property type="match status" value="8"/>
</dbReference>
<dbReference type="InterPro" id="IPR012934">
    <property type="entry name" value="Znf_AD"/>
</dbReference>
<dbReference type="Proteomes" id="UP000829291">
    <property type="component" value="Chromosome 2"/>
</dbReference>
<dbReference type="PROSITE" id="PS00028">
    <property type="entry name" value="ZINC_FINGER_C2H2_1"/>
    <property type="match status" value="7"/>
</dbReference>
<keyword evidence="4 7" id="KW-0863">Zinc-finger</keyword>
<dbReference type="FunFam" id="3.30.160.60:FF:002343">
    <property type="entry name" value="Zinc finger protein 33A"/>
    <property type="match status" value="1"/>
</dbReference>
<dbReference type="InterPro" id="IPR050888">
    <property type="entry name" value="ZnF_C2H2-type_TF"/>
</dbReference>
<feature type="domain" description="ZAD" evidence="10">
    <location>
        <begin position="3"/>
        <end position="78"/>
    </location>
</feature>
<feature type="domain" description="C2H2-type" evidence="9">
    <location>
        <begin position="332"/>
        <end position="359"/>
    </location>
</feature>
<dbReference type="PROSITE" id="PS51915">
    <property type="entry name" value="ZAD"/>
    <property type="match status" value="1"/>
</dbReference>
<dbReference type="GeneID" id="107226918"/>
<gene>
    <name evidence="12" type="primary">LOC107226918</name>
</gene>
<dbReference type="FunFam" id="3.30.160.60:FF:000184">
    <property type="entry name" value="Zinc finger protein 333"/>
    <property type="match status" value="1"/>
</dbReference>
<keyword evidence="2 8" id="KW-0479">Metal-binding</keyword>
<feature type="domain" description="C2H2-type" evidence="9">
    <location>
        <begin position="242"/>
        <end position="269"/>
    </location>
</feature>
<dbReference type="Pfam" id="PF13894">
    <property type="entry name" value="zf-C2H2_4"/>
    <property type="match status" value="1"/>
</dbReference>
<evidence type="ECO:0000256" key="5">
    <source>
        <dbReference type="ARBA" id="ARBA00022833"/>
    </source>
</evidence>
<dbReference type="FunFam" id="3.30.160.60:FF:000446">
    <property type="entry name" value="Zinc finger protein"/>
    <property type="match status" value="1"/>
</dbReference>
<evidence type="ECO:0000256" key="6">
    <source>
        <dbReference type="ARBA" id="ARBA00023242"/>
    </source>
</evidence>
<dbReference type="RefSeq" id="XP_015523389.1">
    <property type="nucleotide sequence ID" value="XM_015667903.2"/>
</dbReference>
<accession>A0A6J0CAX9</accession>
<feature type="binding site" evidence="8">
    <location>
        <position position="5"/>
    </location>
    <ligand>
        <name>Zn(2+)</name>
        <dbReference type="ChEBI" id="CHEBI:29105"/>
    </ligand>
</feature>
<evidence type="ECO:0000259" key="9">
    <source>
        <dbReference type="PROSITE" id="PS50157"/>
    </source>
</evidence>
<dbReference type="GO" id="GO:0006355">
    <property type="term" value="P:regulation of DNA-templated transcription"/>
    <property type="evidence" value="ECO:0007669"/>
    <property type="project" value="UniProtKB-ARBA"/>
</dbReference>
<dbReference type="KEGG" id="nlo:107226918"/>
<protein>
    <submittedName>
        <fullName evidence="12">Zinc finger protein 287</fullName>
    </submittedName>
</protein>
<feature type="domain" description="C2H2-type" evidence="9">
    <location>
        <begin position="270"/>
        <end position="292"/>
    </location>
</feature>
<dbReference type="Pfam" id="PF00096">
    <property type="entry name" value="zf-C2H2"/>
    <property type="match status" value="4"/>
</dbReference>
<evidence type="ECO:0000256" key="8">
    <source>
        <dbReference type="PROSITE-ProRule" id="PRU01263"/>
    </source>
</evidence>
<dbReference type="AlphaFoldDB" id="A0A6J0CAX9"/>
<dbReference type="Gene3D" id="3.30.160.60">
    <property type="entry name" value="Classic Zinc Finger"/>
    <property type="match status" value="7"/>
</dbReference>
<dbReference type="InterPro" id="IPR013087">
    <property type="entry name" value="Znf_C2H2_type"/>
</dbReference>
<feature type="binding site" evidence="8">
    <location>
        <position position="54"/>
    </location>
    <ligand>
        <name>Zn(2+)</name>
        <dbReference type="ChEBI" id="CHEBI:29105"/>
    </ligand>
</feature>
<evidence type="ECO:0000259" key="10">
    <source>
        <dbReference type="PROSITE" id="PS51915"/>
    </source>
</evidence>
<dbReference type="Pfam" id="PF07776">
    <property type="entry name" value="zf-AD"/>
    <property type="match status" value="1"/>
</dbReference>
<name>A0A6J0CAX9_NEOLC</name>
<sequence length="452" mass="51680">MDMVCRLCLCDEPNLIPIFYASKCTSELQLQIQNYCSIEITENDALPKMICNCCKDKLTSIDEFKTQCEHSDLKLREYYKIFSPKQTSHSIFEALKDIGIQTDDNIEGNPSLSTNSFFDIHQKEICKVNVTPVSLEMIYSDIAADDDNDDDDDDEDSKKFGCVANGIRSSNSLEVEDCNLRKDNTKVKTRRVRIHADKVLTGKSVKQPKEKEKFDCNLCQKVYVSKKALLKHTEAHLKSEIVTCNVCNKTFNNSEKLSEHMKKHNDAMDFKCEVCGMPFKERVKLNFHLRVHGKGPLINTDKQYLCDMCSRTFASKSGLRFHLKSHAGNKPYKCKFCSKSFTIPSYKKRHERTHTGDKHFICHICSAAFASANGLKYHLRSHTGEANYHCDTCGKSFRRHKYLKEHTFIHTGEKPFICKMCGSAYGNSGSLFVHERKCKTKHSVGFIDSSKL</sequence>
<keyword evidence="11" id="KW-1185">Reference proteome</keyword>
<dbReference type="GO" id="GO:0005634">
    <property type="term" value="C:nucleus"/>
    <property type="evidence" value="ECO:0007669"/>
    <property type="project" value="UniProtKB-SubCell"/>
</dbReference>
<feature type="domain" description="C2H2-type" evidence="9">
    <location>
        <begin position="388"/>
        <end position="415"/>
    </location>
</feature>
<evidence type="ECO:0000256" key="2">
    <source>
        <dbReference type="ARBA" id="ARBA00022723"/>
    </source>
</evidence>
<feature type="domain" description="C2H2-type" evidence="9">
    <location>
        <begin position="304"/>
        <end position="331"/>
    </location>
</feature>
<dbReference type="PANTHER" id="PTHR24406">
    <property type="entry name" value="TRANSCRIPTIONAL REPRESSOR CTCFL-RELATED"/>
    <property type="match status" value="1"/>
</dbReference>